<dbReference type="Pfam" id="PF01128">
    <property type="entry name" value="IspD"/>
    <property type="match status" value="1"/>
</dbReference>
<dbReference type="InterPro" id="IPR018294">
    <property type="entry name" value="ISPD_synthase_CS"/>
</dbReference>
<sequence length="214" mass="23885">MGEKACVILAAGEGRRLGARKQFLEVAGKPLFLFSVEKALKIFDEVILVLPEDALPKVSLPEGVKAVAGGKERQDSVLNGILETEAEVVVVHDAVRPLATEEMFREVSNLGAYDGKIVAVPSRDTLKEVSGDTVIRTVDRSQVWLSQTPQGFRRKILLECHFRARNEGFFGTDDASLLERYGYRIGVVRGSHWNVKVTYREDLRFLEKLLSKEV</sequence>
<evidence type="ECO:0000256" key="5">
    <source>
        <dbReference type="ARBA" id="ARBA00022695"/>
    </source>
</evidence>
<dbReference type="UniPathway" id="UPA00056">
    <property type="reaction ID" value="UER00093"/>
</dbReference>
<feature type="site" description="Positions MEP for the nucleophilic attack" evidence="7">
    <location>
        <position position="140"/>
    </location>
</feature>
<proteinExistence type="inferred from homology"/>
<accession>A0A7C5QMD0</accession>
<dbReference type="EC" id="2.7.7.60" evidence="7"/>
<feature type="site" description="Transition state stabilizer" evidence="7">
    <location>
        <position position="16"/>
    </location>
</feature>
<evidence type="ECO:0000256" key="1">
    <source>
        <dbReference type="ARBA" id="ARBA00001282"/>
    </source>
</evidence>
<dbReference type="CDD" id="cd02516">
    <property type="entry name" value="CDP-ME_synthetase"/>
    <property type="match status" value="1"/>
</dbReference>
<dbReference type="PROSITE" id="PS01295">
    <property type="entry name" value="ISPD"/>
    <property type="match status" value="1"/>
</dbReference>
<keyword evidence="5 7" id="KW-0548">Nucleotidyltransferase</keyword>
<evidence type="ECO:0000256" key="7">
    <source>
        <dbReference type="HAMAP-Rule" id="MF_00108"/>
    </source>
</evidence>
<dbReference type="SUPFAM" id="SSF53448">
    <property type="entry name" value="Nucleotide-diphospho-sugar transferases"/>
    <property type="match status" value="1"/>
</dbReference>
<comment type="caution">
    <text evidence="8">The sequence shown here is derived from an EMBL/GenBank/DDBJ whole genome shotgun (WGS) entry which is preliminary data.</text>
</comment>
<dbReference type="InterPro" id="IPR050088">
    <property type="entry name" value="IspD/TarI_cytidylyltransf_bact"/>
</dbReference>
<dbReference type="EMBL" id="DRNB01000307">
    <property type="protein sequence ID" value="HHJ64900.1"/>
    <property type="molecule type" value="Genomic_DNA"/>
</dbReference>
<name>A0A7C5QMD0_AQUAO</name>
<dbReference type="InterPro" id="IPR001228">
    <property type="entry name" value="IspD"/>
</dbReference>
<dbReference type="InterPro" id="IPR029044">
    <property type="entry name" value="Nucleotide-diphossugar_trans"/>
</dbReference>
<dbReference type="GO" id="GO:0019288">
    <property type="term" value="P:isopentenyl diphosphate biosynthetic process, methylerythritol 4-phosphate pathway"/>
    <property type="evidence" value="ECO:0007669"/>
    <property type="project" value="UniProtKB-UniRule"/>
</dbReference>
<dbReference type="AlphaFoldDB" id="A0A7C5QMD0"/>
<feature type="site" description="Transition state stabilizer" evidence="7">
    <location>
        <position position="21"/>
    </location>
</feature>
<comment type="catalytic activity">
    <reaction evidence="1 7">
        <text>2-C-methyl-D-erythritol 4-phosphate + CTP + H(+) = 4-CDP-2-C-methyl-D-erythritol + diphosphate</text>
        <dbReference type="Rhea" id="RHEA:13429"/>
        <dbReference type="ChEBI" id="CHEBI:15378"/>
        <dbReference type="ChEBI" id="CHEBI:33019"/>
        <dbReference type="ChEBI" id="CHEBI:37563"/>
        <dbReference type="ChEBI" id="CHEBI:57823"/>
        <dbReference type="ChEBI" id="CHEBI:58262"/>
        <dbReference type="EC" id="2.7.7.60"/>
    </reaction>
</comment>
<dbReference type="HAMAP" id="MF_00108">
    <property type="entry name" value="IspD"/>
    <property type="match status" value="1"/>
</dbReference>
<dbReference type="Proteomes" id="UP000885792">
    <property type="component" value="Unassembled WGS sequence"/>
</dbReference>
<reference evidence="8" key="1">
    <citation type="journal article" date="2020" name="mSystems">
        <title>Genome- and Community-Level Interaction Insights into Carbon Utilization and Element Cycling Functions of Hydrothermarchaeota in Hydrothermal Sediment.</title>
        <authorList>
            <person name="Zhou Z."/>
            <person name="Liu Y."/>
            <person name="Xu W."/>
            <person name="Pan J."/>
            <person name="Luo Z.H."/>
            <person name="Li M."/>
        </authorList>
    </citation>
    <scope>NUCLEOTIDE SEQUENCE [LARGE SCALE GENOMIC DNA]</scope>
    <source>
        <strain evidence="8">HyVt-501</strain>
    </source>
</reference>
<dbReference type="FunFam" id="3.90.550.10:FF:000003">
    <property type="entry name" value="2-C-methyl-D-erythritol 4-phosphate cytidylyltransferase"/>
    <property type="match status" value="1"/>
</dbReference>
<keyword evidence="4 7" id="KW-0808">Transferase</keyword>
<evidence type="ECO:0000256" key="4">
    <source>
        <dbReference type="ARBA" id="ARBA00022679"/>
    </source>
</evidence>
<dbReference type="Gene3D" id="3.90.550.10">
    <property type="entry name" value="Spore Coat Polysaccharide Biosynthesis Protein SpsA, Chain A"/>
    <property type="match status" value="1"/>
</dbReference>
<evidence type="ECO:0000313" key="8">
    <source>
        <dbReference type="EMBL" id="HHJ64900.1"/>
    </source>
</evidence>
<protein>
    <recommendedName>
        <fullName evidence="7">2-C-methyl-D-erythritol 4-phosphate cytidylyltransferase</fullName>
        <ecNumber evidence="7">2.7.7.60</ecNumber>
    </recommendedName>
    <alternativeName>
        <fullName evidence="7">4-diphosphocytidyl-2C-methyl-D-erythritol synthase</fullName>
    </alternativeName>
    <alternativeName>
        <fullName evidence="7">MEP cytidylyltransferase</fullName>
        <shortName evidence="7">MCT</shortName>
    </alternativeName>
</protein>
<comment type="similarity">
    <text evidence="3 7">Belongs to the IspD/TarI cytidylyltransferase family. IspD subfamily.</text>
</comment>
<dbReference type="GO" id="GO:0050518">
    <property type="term" value="F:2-C-methyl-D-erythritol 4-phosphate cytidylyltransferase activity"/>
    <property type="evidence" value="ECO:0007669"/>
    <property type="project" value="UniProtKB-UniRule"/>
</dbReference>
<evidence type="ECO:0000256" key="2">
    <source>
        <dbReference type="ARBA" id="ARBA00004787"/>
    </source>
</evidence>
<gene>
    <name evidence="7 8" type="primary">ispD</name>
    <name evidence="8" type="ORF">ENJ61_08350</name>
</gene>
<dbReference type="PANTHER" id="PTHR32125">
    <property type="entry name" value="2-C-METHYL-D-ERYTHRITOL 4-PHOSPHATE CYTIDYLYLTRANSFERASE, CHLOROPLASTIC"/>
    <property type="match status" value="1"/>
</dbReference>
<evidence type="ECO:0000256" key="6">
    <source>
        <dbReference type="ARBA" id="ARBA00023229"/>
    </source>
</evidence>
<comment type="pathway">
    <text evidence="2 7">Isoprenoid biosynthesis; isopentenyl diphosphate biosynthesis via DXP pathway; isopentenyl diphosphate from 1-deoxy-D-xylulose 5-phosphate: step 2/6.</text>
</comment>
<dbReference type="NCBIfam" id="TIGR00453">
    <property type="entry name" value="ispD"/>
    <property type="match status" value="1"/>
</dbReference>
<dbReference type="PANTHER" id="PTHR32125:SF4">
    <property type="entry name" value="2-C-METHYL-D-ERYTHRITOL 4-PHOSPHATE CYTIDYLYLTRANSFERASE, CHLOROPLASTIC"/>
    <property type="match status" value="1"/>
</dbReference>
<keyword evidence="6 7" id="KW-0414">Isoprene biosynthesis</keyword>
<feature type="site" description="Positions MEP for the nucleophilic attack" evidence="7">
    <location>
        <position position="196"/>
    </location>
</feature>
<evidence type="ECO:0000256" key="3">
    <source>
        <dbReference type="ARBA" id="ARBA00009789"/>
    </source>
</evidence>
<comment type="function">
    <text evidence="7">Catalyzes the formation of 4-diphosphocytidyl-2-C-methyl-D-erythritol from CTP and 2-C-methyl-D-erythritol 4-phosphate (MEP).</text>
</comment>
<organism evidence="8">
    <name type="scientific">Aquifex aeolicus</name>
    <dbReference type="NCBI Taxonomy" id="63363"/>
    <lineage>
        <taxon>Bacteria</taxon>
        <taxon>Pseudomonadati</taxon>
        <taxon>Aquificota</taxon>
        <taxon>Aquificia</taxon>
        <taxon>Aquificales</taxon>
        <taxon>Aquificaceae</taxon>
        <taxon>Aquifex</taxon>
    </lineage>
</organism>
<dbReference type="InterPro" id="IPR034683">
    <property type="entry name" value="IspD/TarI"/>
</dbReference>